<feature type="repeat" description="WD" evidence="5">
    <location>
        <begin position="207"/>
        <end position="249"/>
    </location>
</feature>
<dbReference type="InterPro" id="IPR015943">
    <property type="entry name" value="WD40/YVTN_repeat-like_dom_sf"/>
</dbReference>
<reference evidence="6" key="1">
    <citation type="submission" date="2015-11" db="EMBL/GenBank/DDBJ databases">
        <title>De novo transcriptome assembly of four potential Pierce s Disease insect vectors from Arizona vineyards.</title>
        <authorList>
            <person name="Tassone E.E."/>
        </authorList>
    </citation>
    <scope>NUCLEOTIDE SEQUENCE</scope>
</reference>
<evidence type="ECO:0000256" key="4">
    <source>
        <dbReference type="ARBA" id="ARBA00023242"/>
    </source>
</evidence>
<dbReference type="AlphaFoldDB" id="A0A1B6ML29"/>
<dbReference type="Pfam" id="PF00400">
    <property type="entry name" value="WD40"/>
    <property type="match status" value="3"/>
</dbReference>
<accession>A0A1B6ML29</accession>
<dbReference type="SMART" id="SM00320">
    <property type="entry name" value="WD40"/>
    <property type="match status" value="4"/>
</dbReference>
<evidence type="ECO:0000256" key="5">
    <source>
        <dbReference type="PROSITE-ProRule" id="PRU00221"/>
    </source>
</evidence>
<dbReference type="SUPFAM" id="SSF50978">
    <property type="entry name" value="WD40 repeat-like"/>
    <property type="match status" value="1"/>
</dbReference>
<dbReference type="InterPro" id="IPR036322">
    <property type="entry name" value="WD40_repeat_dom_sf"/>
</dbReference>
<dbReference type="PANTHER" id="PTHR22652">
    <property type="entry name" value="NUCLEOPORIN NUP43"/>
    <property type="match status" value="1"/>
</dbReference>
<keyword evidence="3" id="KW-0677">Repeat</keyword>
<sequence length="357" mass="39562">MSDNIQGSYVSQKVSKVRWKPEGGLDSQTFVTGSWDDEDNQISLWIYPPLDNDEDIDFAPIKVCSHPHKSDVTDLKFVDNNNFLVASSLGSVQLMRVVDRTQAEATHFAIANSWDNIHYFPTGEESACTGVATFEEDVATIGEDGRINLLSTREEGSNRVIDDADSCSLRCVCFLKHNELLTGNARGQMKIWDLRSGAEKPQSTFMLSGEQIGATCVTPHPTQRHLLLAGGEDGSLTVWDLRENTAPATLLSAHSQAVSELQFHPDRPEHVFTCSSSGELWHWNTASITKFSAINTLNNGLLEENPWLSNDAVKHRIEVSQLMPPLHLPVNSLDLNRSRMVCGSDTEAVYVIKNLPI</sequence>
<organism evidence="6">
    <name type="scientific">Graphocephala atropunctata</name>
    <dbReference type="NCBI Taxonomy" id="36148"/>
    <lineage>
        <taxon>Eukaryota</taxon>
        <taxon>Metazoa</taxon>
        <taxon>Ecdysozoa</taxon>
        <taxon>Arthropoda</taxon>
        <taxon>Hexapoda</taxon>
        <taxon>Insecta</taxon>
        <taxon>Pterygota</taxon>
        <taxon>Neoptera</taxon>
        <taxon>Paraneoptera</taxon>
        <taxon>Hemiptera</taxon>
        <taxon>Auchenorrhyncha</taxon>
        <taxon>Membracoidea</taxon>
        <taxon>Cicadellidae</taxon>
        <taxon>Cicadellinae</taxon>
        <taxon>Cicadellini</taxon>
        <taxon>Graphocephala</taxon>
    </lineage>
</organism>
<dbReference type="GO" id="GO:0031080">
    <property type="term" value="C:nuclear pore outer ring"/>
    <property type="evidence" value="ECO:0007669"/>
    <property type="project" value="TreeGrafter"/>
</dbReference>
<dbReference type="PROSITE" id="PS00678">
    <property type="entry name" value="WD_REPEATS_1"/>
    <property type="match status" value="1"/>
</dbReference>
<dbReference type="PANTHER" id="PTHR22652:SF0">
    <property type="entry name" value="NUCLEOPORIN NUP43"/>
    <property type="match status" value="1"/>
</dbReference>
<name>A0A1B6ML29_9HEMI</name>
<dbReference type="Gene3D" id="2.130.10.10">
    <property type="entry name" value="YVTN repeat-like/Quinoprotein amine dehydrogenase"/>
    <property type="match status" value="1"/>
</dbReference>
<evidence type="ECO:0000256" key="2">
    <source>
        <dbReference type="ARBA" id="ARBA00022574"/>
    </source>
</evidence>
<evidence type="ECO:0000313" key="6">
    <source>
        <dbReference type="EMBL" id="JAT36687.1"/>
    </source>
</evidence>
<proteinExistence type="predicted"/>
<protein>
    <submittedName>
        <fullName evidence="6">Uncharacterized protein</fullName>
    </submittedName>
</protein>
<gene>
    <name evidence="6" type="ORF">g.6332</name>
</gene>
<keyword evidence="2 5" id="KW-0853">WD repeat</keyword>
<dbReference type="InterPro" id="IPR019775">
    <property type="entry name" value="WD40_repeat_CS"/>
</dbReference>
<dbReference type="EMBL" id="GEBQ01003290">
    <property type="protein sequence ID" value="JAT36687.1"/>
    <property type="molecule type" value="Transcribed_RNA"/>
</dbReference>
<comment type="subcellular location">
    <subcellularLocation>
        <location evidence="1">Nucleus</location>
    </subcellularLocation>
</comment>
<dbReference type="PROSITE" id="PS50082">
    <property type="entry name" value="WD_REPEATS_2"/>
    <property type="match status" value="1"/>
</dbReference>
<evidence type="ECO:0000256" key="3">
    <source>
        <dbReference type="ARBA" id="ARBA00022737"/>
    </source>
</evidence>
<evidence type="ECO:0000256" key="1">
    <source>
        <dbReference type="ARBA" id="ARBA00004123"/>
    </source>
</evidence>
<keyword evidence="4" id="KW-0539">Nucleus</keyword>
<dbReference type="InterPro" id="IPR001680">
    <property type="entry name" value="WD40_rpt"/>
</dbReference>